<dbReference type="Proteomes" id="UP000712281">
    <property type="component" value="Unassembled WGS sequence"/>
</dbReference>
<reference evidence="1" key="1">
    <citation type="submission" date="2019-12" db="EMBL/GenBank/DDBJ databases">
        <title>Genome sequencing and annotation of Brassica cretica.</title>
        <authorList>
            <person name="Studholme D.J."/>
            <person name="Sarris P.F."/>
        </authorList>
    </citation>
    <scope>NUCLEOTIDE SEQUENCE</scope>
    <source>
        <strain evidence="1">PFS-001/15</strain>
        <tissue evidence="1">Leaf</tissue>
    </source>
</reference>
<proteinExistence type="predicted"/>
<dbReference type="AlphaFoldDB" id="A0A8S9JNK5"/>
<dbReference type="EMBL" id="QGKW02001660">
    <property type="protein sequence ID" value="KAF2583126.1"/>
    <property type="molecule type" value="Genomic_DNA"/>
</dbReference>
<sequence length="166" mass="18412">MKSLLIVPILMNPWCGDSIVHDSFEEVNMDGDLWDDQKPIVNLLLFLHGLEKAYFVQQLNQLHLQCYLAHSATEAIEAIHPDHEGGHQHEPSVVHDSAVHDLDVHDSAVHDSAVHDSAIHDLAVHDLIVHDSAVHDSAVHDSSFHDSAFHDSAIHDSSVYDSAVHN</sequence>
<evidence type="ECO:0000313" key="2">
    <source>
        <dbReference type="Proteomes" id="UP000712281"/>
    </source>
</evidence>
<organism evidence="1 2">
    <name type="scientific">Brassica cretica</name>
    <name type="common">Mustard</name>
    <dbReference type="NCBI Taxonomy" id="69181"/>
    <lineage>
        <taxon>Eukaryota</taxon>
        <taxon>Viridiplantae</taxon>
        <taxon>Streptophyta</taxon>
        <taxon>Embryophyta</taxon>
        <taxon>Tracheophyta</taxon>
        <taxon>Spermatophyta</taxon>
        <taxon>Magnoliopsida</taxon>
        <taxon>eudicotyledons</taxon>
        <taxon>Gunneridae</taxon>
        <taxon>Pentapetalae</taxon>
        <taxon>rosids</taxon>
        <taxon>malvids</taxon>
        <taxon>Brassicales</taxon>
        <taxon>Brassicaceae</taxon>
        <taxon>Brassiceae</taxon>
        <taxon>Brassica</taxon>
    </lineage>
</organism>
<protein>
    <submittedName>
        <fullName evidence="1">Uncharacterized protein</fullName>
    </submittedName>
</protein>
<comment type="caution">
    <text evidence="1">The sequence shown here is derived from an EMBL/GenBank/DDBJ whole genome shotgun (WGS) entry which is preliminary data.</text>
</comment>
<name>A0A8S9JNK5_BRACR</name>
<accession>A0A8S9JNK5</accession>
<evidence type="ECO:0000313" key="1">
    <source>
        <dbReference type="EMBL" id="KAF2583126.1"/>
    </source>
</evidence>
<gene>
    <name evidence="1" type="ORF">F2Q68_00004839</name>
</gene>